<gene>
    <name evidence="2" type="ORF">A2227_05935</name>
</gene>
<protein>
    <submittedName>
        <fullName evidence="2">Uncharacterized protein</fullName>
    </submittedName>
</protein>
<reference evidence="2 3" key="1">
    <citation type="journal article" date="2016" name="Nat. Commun.">
        <title>Thousands of microbial genomes shed light on interconnected biogeochemical processes in an aquifer system.</title>
        <authorList>
            <person name="Anantharaman K."/>
            <person name="Brown C.T."/>
            <person name="Hug L.A."/>
            <person name="Sharon I."/>
            <person name="Castelle C.J."/>
            <person name="Probst A.J."/>
            <person name="Thomas B.C."/>
            <person name="Singh A."/>
            <person name="Wilkins M.J."/>
            <person name="Karaoz U."/>
            <person name="Brodie E.L."/>
            <person name="Williams K.H."/>
            <person name="Hubbard S.S."/>
            <person name="Banfield J.F."/>
        </authorList>
    </citation>
    <scope>NUCLEOTIDE SEQUENCE [LARGE SCALE GENOMIC DNA]</scope>
</reference>
<keyword evidence="1" id="KW-0175">Coiled coil</keyword>
<sequence length="140" mass="16288">MKSFEKPKRELTSEKLENFLLHGDYPQHAPLYVLINLQLIIGSKGRLTDDYFYEITKPEIIYDLDDYIKRWCDKHHEIPPTELSDSLKTTSGTIKNLVDELKKAIKEKADLKTIYGIAMRFKSEAGIPLEPIEYFEKHGS</sequence>
<dbReference type="EMBL" id="MFGB01000004">
    <property type="protein sequence ID" value="OGF28097.1"/>
    <property type="molecule type" value="Genomic_DNA"/>
</dbReference>
<comment type="caution">
    <text evidence="2">The sequence shown here is derived from an EMBL/GenBank/DDBJ whole genome shotgun (WGS) entry which is preliminary data.</text>
</comment>
<dbReference type="AlphaFoldDB" id="A0A1F5SN10"/>
<feature type="coiled-coil region" evidence="1">
    <location>
        <begin position="87"/>
        <end position="114"/>
    </location>
</feature>
<evidence type="ECO:0000313" key="3">
    <source>
        <dbReference type="Proteomes" id="UP000178367"/>
    </source>
</evidence>
<dbReference type="Proteomes" id="UP000178367">
    <property type="component" value="Unassembled WGS sequence"/>
</dbReference>
<dbReference type="STRING" id="1797994.A2227_05935"/>
<evidence type="ECO:0000256" key="1">
    <source>
        <dbReference type="SAM" id="Coils"/>
    </source>
</evidence>
<accession>A0A1F5SN10</accession>
<evidence type="ECO:0000313" key="2">
    <source>
        <dbReference type="EMBL" id="OGF28097.1"/>
    </source>
</evidence>
<name>A0A1F5SN10_9BACT</name>
<proteinExistence type="predicted"/>
<organism evidence="2 3">
    <name type="scientific">Candidatus Falkowbacteria bacterium RIFOXYA2_FULL_47_19</name>
    <dbReference type="NCBI Taxonomy" id="1797994"/>
    <lineage>
        <taxon>Bacteria</taxon>
        <taxon>Candidatus Falkowiibacteriota</taxon>
    </lineage>
</organism>